<gene>
    <name evidence="4" type="ORF">CR203_16465</name>
</gene>
<dbReference type="SUPFAM" id="SSF53254">
    <property type="entry name" value="Phosphoglycerate mutase-like"/>
    <property type="match status" value="1"/>
</dbReference>
<dbReference type="Gene3D" id="3.40.50.1240">
    <property type="entry name" value="Phosphoglycerate mutase-like"/>
    <property type="match status" value="1"/>
</dbReference>
<dbReference type="OrthoDB" id="9782128at2"/>
<dbReference type="SMART" id="SM00855">
    <property type="entry name" value="PGAM"/>
    <property type="match status" value="1"/>
</dbReference>
<proteinExistence type="predicted"/>
<dbReference type="GO" id="GO:0004331">
    <property type="term" value="F:fructose-2,6-bisphosphate 2-phosphatase activity"/>
    <property type="evidence" value="ECO:0007669"/>
    <property type="project" value="TreeGrafter"/>
</dbReference>
<name>A0A3A9K738_9BACI</name>
<feature type="binding site" evidence="3">
    <location>
        <begin position="8"/>
        <end position="15"/>
    </location>
    <ligand>
        <name>substrate</name>
    </ligand>
</feature>
<comment type="caution">
    <text evidence="4">The sequence shown here is derived from an EMBL/GenBank/DDBJ whole genome shotgun (WGS) entry which is preliminary data.</text>
</comment>
<sequence length="214" mass="23759">MITVYFIRHGQSEANLKGIIQGHAEFPLSSLGEKQIKLAGKALSNVNIDHFITSDLGRAVKTCEAIAKHHSKKVESSQMVREIGLGPLQGKTRDQMYEEFPNLQPNMLLTSGIKGTETLDEISNRCEKVVEKLLDNHAGKTVAIVSHGGFISIMLMFLIAGRKWHELEIPFIIGNTGITKITMEPTGHAKIHFTNRTDHLEYEEGVTPETPVAY</sequence>
<evidence type="ECO:0000256" key="2">
    <source>
        <dbReference type="PIRSR" id="PIRSR613078-1"/>
    </source>
</evidence>
<dbReference type="Pfam" id="PF00300">
    <property type="entry name" value="His_Phos_1"/>
    <property type="match status" value="1"/>
</dbReference>
<organism evidence="4 5">
    <name type="scientific">Salipaludibacillus neizhouensis</name>
    <dbReference type="NCBI Taxonomy" id="885475"/>
    <lineage>
        <taxon>Bacteria</taxon>
        <taxon>Bacillati</taxon>
        <taxon>Bacillota</taxon>
        <taxon>Bacilli</taxon>
        <taxon>Bacillales</taxon>
        <taxon>Bacillaceae</taxon>
    </lineage>
</organism>
<dbReference type="CDD" id="cd07067">
    <property type="entry name" value="HP_PGM_like"/>
    <property type="match status" value="1"/>
</dbReference>
<dbReference type="AlphaFoldDB" id="A0A3A9K738"/>
<keyword evidence="1" id="KW-0378">Hydrolase</keyword>
<dbReference type="Proteomes" id="UP000281498">
    <property type="component" value="Unassembled WGS sequence"/>
</dbReference>
<dbReference type="GO" id="GO:0005829">
    <property type="term" value="C:cytosol"/>
    <property type="evidence" value="ECO:0007669"/>
    <property type="project" value="TreeGrafter"/>
</dbReference>
<accession>A0A3A9K738</accession>
<dbReference type="InterPro" id="IPR051695">
    <property type="entry name" value="Phosphoglycerate_Mutase"/>
</dbReference>
<evidence type="ECO:0000256" key="3">
    <source>
        <dbReference type="PIRSR" id="PIRSR613078-2"/>
    </source>
</evidence>
<feature type="binding site" evidence="3">
    <location>
        <position position="58"/>
    </location>
    <ligand>
        <name>substrate</name>
    </ligand>
</feature>
<evidence type="ECO:0000256" key="1">
    <source>
        <dbReference type="ARBA" id="ARBA00022801"/>
    </source>
</evidence>
<reference evidence="4 5" key="1">
    <citation type="submission" date="2017-10" db="EMBL/GenBank/DDBJ databases">
        <title>Bacillus sp. nov., a halophilic bacterium isolated from a Keqin Lake.</title>
        <authorList>
            <person name="Wang H."/>
        </authorList>
    </citation>
    <scope>NUCLEOTIDE SEQUENCE [LARGE SCALE GENOMIC DNA]</scope>
    <source>
        <strain evidence="4 5">KCTC 13187</strain>
    </source>
</reference>
<evidence type="ECO:0000313" key="4">
    <source>
        <dbReference type="EMBL" id="RKL66151.1"/>
    </source>
</evidence>
<dbReference type="InterPro" id="IPR029033">
    <property type="entry name" value="His_PPase_superfam"/>
</dbReference>
<dbReference type="PANTHER" id="PTHR46517:SF1">
    <property type="entry name" value="FRUCTOSE-2,6-BISPHOSPHATASE TIGAR"/>
    <property type="match status" value="1"/>
</dbReference>
<dbReference type="GO" id="GO:0043456">
    <property type="term" value="P:regulation of pentose-phosphate shunt"/>
    <property type="evidence" value="ECO:0007669"/>
    <property type="project" value="TreeGrafter"/>
</dbReference>
<dbReference type="EMBL" id="PDOE01000008">
    <property type="protein sequence ID" value="RKL66151.1"/>
    <property type="molecule type" value="Genomic_DNA"/>
</dbReference>
<dbReference type="PANTHER" id="PTHR46517">
    <property type="entry name" value="FRUCTOSE-2,6-BISPHOSPHATASE TIGAR"/>
    <property type="match status" value="1"/>
</dbReference>
<dbReference type="InterPro" id="IPR013078">
    <property type="entry name" value="His_Pase_superF_clade-1"/>
</dbReference>
<feature type="active site" description="Proton donor/acceptor" evidence="2">
    <location>
        <position position="82"/>
    </location>
</feature>
<feature type="active site" description="Tele-phosphohistidine intermediate" evidence="2">
    <location>
        <position position="9"/>
    </location>
</feature>
<dbReference type="GO" id="GO:0045820">
    <property type="term" value="P:negative regulation of glycolytic process"/>
    <property type="evidence" value="ECO:0007669"/>
    <property type="project" value="TreeGrafter"/>
</dbReference>
<protein>
    <submittedName>
        <fullName evidence="4">Histidine phosphatase family protein</fullName>
    </submittedName>
</protein>
<keyword evidence="5" id="KW-1185">Reference proteome</keyword>
<evidence type="ECO:0000313" key="5">
    <source>
        <dbReference type="Proteomes" id="UP000281498"/>
    </source>
</evidence>
<dbReference type="RefSeq" id="WP_110936983.1">
    <property type="nucleotide sequence ID" value="NZ_KZ614146.1"/>
</dbReference>